<reference evidence="12" key="1">
    <citation type="submission" date="2019-01" db="EMBL/GenBank/DDBJ databases">
        <title>Sphingorhabdus lacus sp.nov., isolated from an oligotrophic freshwater lake.</title>
        <authorList>
            <person name="Park M."/>
        </authorList>
    </citation>
    <scope>NUCLEOTIDE SEQUENCE [LARGE SCALE GENOMIC DNA]</scope>
    <source>
        <strain evidence="12">IMCC1753</strain>
    </source>
</reference>
<dbReference type="SUPFAM" id="SSF51445">
    <property type="entry name" value="(Trans)glycosidases"/>
    <property type="match status" value="1"/>
</dbReference>
<dbReference type="KEGG" id="slaa:EUU25_00815"/>
<evidence type="ECO:0000256" key="2">
    <source>
        <dbReference type="ARBA" id="ARBA00005336"/>
    </source>
</evidence>
<dbReference type="InterPro" id="IPR001764">
    <property type="entry name" value="Glyco_hydro_3_N"/>
</dbReference>
<keyword evidence="12" id="KW-1185">Reference proteome</keyword>
<dbReference type="InterPro" id="IPR036962">
    <property type="entry name" value="Glyco_hydro_3_N_sf"/>
</dbReference>
<dbReference type="Gene3D" id="2.60.40.10">
    <property type="entry name" value="Immunoglobulins"/>
    <property type="match status" value="1"/>
</dbReference>
<keyword evidence="5" id="KW-0378">Hydrolase</keyword>
<dbReference type="EC" id="3.2.1.21" evidence="3"/>
<feature type="domain" description="Fibronectin type III-like" evidence="10">
    <location>
        <begin position="649"/>
        <end position="719"/>
    </location>
</feature>
<dbReference type="Gene3D" id="3.40.50.1700">
    <property type="entry name" value="Glycoside hydrolase family 3 C-terminal domain"/>
    <property type="match status" value="1"/>
</dbReference>
<comment type="catalytic activity">
    <reaction evidence="1">
        <text>Hydrolysis of terminal, non-reducing beta-D-glucosyl residues with release of beta-D-glucose.</text>
        <dbReference type="EC" id="3.2.1.21"/>
    </reaction>
</comment>
<dbReference type="SMART" id="SM01217">
    <property type="entry name" value="Fn3_like"/>
    <property type="match status" value="1"/>
</dbReference>
<organism evidence="11 12">
    <name type="scientific">Sphingorhabdus lacus</name>
    <dbReference type="NCBI Taxonomy" id="392610"/>
    <lineage>
        <taxon>Bacteria</taxon>
        <taxon>Pseudomonadati</taxon>
        <taxon>Pseudomonadota</taxon>
        <taxon>Alphaproteobacteria</taxon>
        <taxon>Sphingomonadales</taxon>
        <taxon>Sphingomonadaceae</taxon>
        <taxon>Sphingorhabdus</taxon>
    </lineage>
</organism>
<dbReference type="AlphaFoldDB" id="A0A6I6L5G0"/>
<dbReference type="InterPro" id="IPR051915">
    <property type="entry name" value="Cellulose_Degrad_GH3"/>
</dbReference>
<keyword evidence="6" id="KW-0326">Glycosidase</keyword>
<dbReference type="PRINTS" id="PR00133">
    <property type="entry name" value="GLHYDRLASE3"/>
</dbReference>
<dbReference type="InterPro" id="IPR036881">
    <property type="entry name" value="Glyco_hydro_3_C_sf"/>
</dbReference>
<dbReference type="SUPFAM" id="SSF52279">
    <property type="entry name" value="Beta-D-glucan exohydrolase, C-terminal domain"/>
    <property type="match status" value="1"/>
</dbReference>
<evidence type="ECO:0000313" key="11">
    <source>
        <dbReference type="EMBL" id="QGY79287.1"/>
    </source>
</evidence>
<evidence type="ECO:0000256" key="8">
    <source>
        <dbReference type="ARBA" id="ARBA00032194"/>
    </source>
</evidence>
<dbReference type="NCBIfam" id="NF011678">
    <property type="entry name" value="PRK15098.1"/>
    <property type="match status" value="1"/>
</dbReference>
<evidence type="ECO:0000256" key="7">
    <source>
        <dbReference type="ARBA" id="ARBA00031448"/>
    </source>
</evidence>
<dbReference type="InterPro" id="IPR026891">
    <property type="entry name" value="Fn3-like"/>
</dbReference>
<dbReference type="EMBL" id="CP035733">
    <property type="protein sequence ID" value="QGY79287.1"/>
    <property type="molecule type" value="Genomic_DNA"/>
</dbReference>
<dbReference type="OrthoDB" id="9781691at2"/>
<keyword evidence="4" id="KW-0732">Signal</keyword>
<dbReference type="FunFam" id="2.60.40.10:FF:000495">
    <property type="entry name" value="Periplasmic beta-glucosidase"/>
    <property type="match status" value="1"/>
</dbReference>
<accession>A0A6I6L5G0</accession>
<evidence type="ECO:0000313" key="12">
    <source>
        <dbReference type="Proteomes" id="UP000428803"/>
    </source>
</evidence>
<sequence length="732" mass="78971">MNDQLICEWVDALLAQMTPEEKAGQLCQLFSFTPNDTSITDEIAAGRVGAILVVRDPEELDRLQRVAVEQSRLGIPLLFGFDVIHGLRTILPVPIAMAASWDMEIIEAGQAVAAAEARAIGLHWTFAPMVDIARDPRWGRMIEGAGEDPYLGSAVASAQVRGFQGSEIGAAGRVISGPKHFAGYGAGLGGRDYDEAEISDSELRNIYLPPFKAAIDAGAGNIMCAYMTLNGVPATGNNWLITDVLKGEWGFSGFTVSDANSAYDLATHNFAKDTADAAVRALNAGLDMEMSLSFKNACYATLPQSLSVGAVSEEKLNDAVRRVLAMKVRMGLFENPYADHSQVNTVLDNPVHRDVAREAAEKSFVLLRNDIGTLPLDRSKIGSLAVIGPLADSARDTLGPWVFDHDLAETVTVLQGIKSKVGEEIEVAYSPGVTMIPRLNPSFFDALPGLEPAARVEVDDDAEIRRAIMLVNEADCAILVLGEAQNMIGEAASRSSLDLPGRQQDLLEAVIATGKPVILLLMSARPLDLKSAAPDAILKIWYPGTQGGTAVANTLFGDAIPGGKLPFNWVRSIGQVPLPYARMKTHQPKERENRYWDEQGTPLYPFGFGLSYVTFTYDNLRVSSPSIALGDTLTILVDVTNTGACTAAEVAQLYIHQRYGSAARPIRELKGFKRLTLSPGETQTAEFVLTAQDLIYWSATVRDWVQDETIIDVMVGGDSAATLSASFEVRAP</sequence>
<evidence type="ECO:0000256" key="6">
    <source>
        <dbReference type="ARBA" id="ARBA00023295"/>
    </source>
</evidence>
<evidence type="ECO:0000259" key="10">
    <source>
        <dbReference type="SMART" id="SM01217"/>
    </source>
</evidence>
<dbReference type="GO" id="GO:0008422">
    <property type="term" value="F:beta-glucosidase activity"/>
    <property type="evidence" value="ECO:0007669"/>
    <property type="project" value="UniProtKB-EC"/>
</dbReference>
<dbReference type="PANTHER" id="PTHR30620:SF16">
    <property type="entry name" value="LYSOSOMAL BETA GLUCOSIDASE"/>
    <property type="match status" value="1"/>
</dbReference>
<evidence type="ECO:0000256" key="5">
    <source>
        <dbReference type="ARBA" id="ARBA00022801"/>
    </source>
</evidence>
<dbReference type="RefSeq" id="WP_158897586.1">
    <property type="nucleotide sequence ID" value="NZ_CP035733.1"/>
</dbReference>
<evidence type="ECO:0000256" key="9">
    <source>
        <dbReference type="ARBA" id="ARBA00032594"/>
    </source>
</evidence>
<dbReference type="Pfam" id="PF01915">
    <property type="entry name" value="Glyco_hydro_3_C"/>
    <property type="match status" value="1"/>
</dbReference>
<evidence type="ECO:0000256" key="4">
    <source>
        <dbReference type="ARBA" id="ARBA00022729"/>
    </source>
</evidence>
<dbReference type="Gene3D" id="3.20.20.300">
    <property type="entry name" value="Glycoside hydrolase, family 3, N-terminal domain"/>
    <property type="match status" value="1"/>
</dbReference>
<dbReference type="Pfam" id="PF14310">
    <property type="entry name" value="Fn3-like"/>
    <property type="match status" value="1"/>
</dbReference>
<protein>
    <recommendedName>
        <fullName evidence="3">beta-glucosidase</fullName>
        <ecNumber evidence="3">3.2.1.21</ecNumber>
    </recommendedName>
    <alternativeName>
        <fullName evidence="9">Beta-D-glucoside glucohydrolase</fullName>
    </alternativeName>
    <alternativeName>
        <fullName evidence="7">Cellobiase</fullName>
    </alternativeName>
    <alternativeName>
        <fullName evidence="8">Gentiobiase</fullName>
    </alternativeName>
</protein>
<dbReference type="GO" id="GO:0009251">
    <property type="term" value="P:glucan catabolic process"/>
    <property type="evidence" value="ECO:0007669"/>
    <property type="project" value="TreeGrafter"/>
</dbReference>
<evidence type="ECO:0000256" key="3">
    <source>
        <dbReference type="ARBA" id="ARBA00012744"/>
    </source>
</evidence>
<dbReference type="InterPro" id="IPR002772">
    <property type="entry name" value="Glyco_hydro_3_C"/>
</dbReference>
<gene>
    <name evidence="11" type="primary">bglX</name>
    <name evidence="11" type="ORF">EUU25_00815</name>
</gene>
<proteinExistence type="inferred from homology"/>
<dbReference type="PANTHER" id="PTHR30620">
    <property type="entry name" value="PERIPLASMIC BETA-GLUCOSIDASE-RELATED"/>
    <property type="match status" value="1"/>
</dbReference>
<dbReference type="InterPro" id="IPR013783">
    <property type="entry name" value="Ig-like_fold"/>
</dbReference>
<dbReference type="InterPro" id="IPR017853">
    <property type="entry name" value="GH"/>
</dbReference>
<evidence type="ECO:0000256" key="1">
    <source>
        <dbReference type="ARBA" id="ARBA00000448"/>
    </source>
</evidence>
<dbReference type="Proteomes" id="UP000428803">
    <property type="component" value="Chromosome"/>
</dbReference>
<comment type="similarity">
    <text evidence="2">Belongs to the glycosyl hydrolase 3 family.</text>
</comment>
<dbReference type="Pfam" id="PF00933">
    <property type="entry name" value="Glyco_hydro_3"/>
    <property type="match status" value="1"/>
</dbReference>
<dbReference type="FunFam" id="3.20.20.300:FF:000005">
    <property type="entry name" value="Periplasmic beta-glucosidase"/>
    <property type="match status" value="1"/>
</dbReference>
<name>A0A6I6L5G0_9SPHN</name>